<proteinExistence type="predicted"/>
<keyword evidence="2" id="KW-1185">Reference proteome</keyword>
<dbReference type="EMBL" id="AYXG01000106">
    <property type="protein sequence ID" value="EWC61560.1"/>
    <property type="molecule type" value="Genomic_DNA"/>
</dbReference>
<organism evidence="1 2">
    <name type="scientific">Actinokineospora spheciospongiae</name>
    <dbReference type="NCBI Taxonomy" id="909613"/>
    <lineage>
        <taxon>Bacteria</taxon>
        <taxon>Bacillati</taxon>
        <taxon>Actinomycetota</taxon>
        <taxon>Actinomycetes</taxon>
        <taxon>Pseudonocardiales</taxon>
        <taxon>Pseudonocardiaceae</taxon>
        <taxon>Actinokineospora</taxon>
    </lineage>
</organism>
<comment type="caution">
    <text evidence="1">The sequence shown here is derived from an EMBL/GenBank/DDBJ whole genome shotgun (WGS) entry which is preliminary data.</text>
</comment>
<gene>
    <name evidence="1" type="ORF">UO65_3163</name>
</gene>
<evidence type="ECO:0000313" key="2">
    <source>
        <dbReference type="Proteomes" id="UP000019277"/>
    </source>
</evidence>
<accession>W7IL22</accession>
<dbReference type="AlphaFoldDB" id="W7IL22"/>
<dbReference type="Proteomes" id="UP000019277">
    <property type="component" value="Unassembled WGS sequence"/>
</dbReference>
<evidence type="ECO:0000313" key="1">
    <source>
        <dbReference type="EMBL" id="EWC61560.1"/>
    </source>
</evidence>
<name>W7IL22_9PSEU</name>
<protein>
    <submittedName>
        <fullName evidence="1">Uncharacterized protein</fullName>
    </submittedName>
</protein>
<reference evidence="1 2" key="1">
    <citation type="journal article" date="2014" name="Genome Announc.">
        <title>Draft Genome Sequence of the Antitrypanosomally Active Sponge-Associated Bacterium Actinokineospora sp. Strain EG49.</title>
        <authorList>
            <person name="Harjes J."/>
            <person name="Ryu T."/>
            <person name="Abdelmohsen U.R."/>
            <person name="Moitinho-Silva L."/>
            <person name="Horn H."/>
            <person name="Ravasi T."/>
            <person name="Hentschel U."/>
        </authorList>
    </citation>
    <scope>NUCLEOTIDE SEQUENCE [LARGE SCALE GENOMIC DNA]</scope>
    <source>
        <strain evidence="1 2">EG49</strain>
    </source>
</reference>
<sequence length="56" mass="6263">MLTALIAQLQAVRTTADQIRHALEVGSLNPADVLIYPLDRRHTPEAQEILDRFAIP</sequence>